<sequence>MKPAYQHLRDVIKDPCEWRRNRSGQLFRDPIIFALCLGVRLFDECKDGRQTICYKSSTATSTIIIPNNGGCPMKPAYQHLRDVIKDPCEWRRNRSGQLFRDPINSPSASEFQLFDEWGVQRSKKRNAIVGGRSLQ</sequence>
<organism evidence="1 2">
    <name type="scientific">Caerostris darwini</name>
    <dbReference type="NCBI Taxonomy" id="1538125"/>
    <lineage>
        <taxon>Eukaryota</taxon>
        <taxon>Metazoa</taxon>
        <taxon>Ecdysozoa</taxon>
        <taxon>Arthropoda</taxon>
        <taxon>Chelicerata</taxon>
        <taxon>Arachnida</taxon>
        <taxon>Araneae</taxon>
        <taxon>Araneomorphae</taxon>
        <taxon>Entelegynae</taxon>
        <taxon>Araneoidea</taxon>
        <taxon>Araneidae</taxon>
        <taxon>Caerostris</taxon>
    </lineage>
</organism>
<comment type="caution">
    <text evidence="1">The sequence shown here is derived from an EMBL/GenBank/DDBJ whole genome shotgun (WGS) entry which is preliminary data.</text>
</comment>
<evidence type="ECO:0000313" key="2">
    <source>
        <dbReference type="Proteomes" id="UP001054837"/>
    </source>
</evidence>
<protein>
    <submittedName>
        <fullName evidence="1">Uncharacterized protein</fullName>
    </submittedName>
</protein>
<dbReference type="AlphaFoldDB" id="A0AAV4T472"/>
<gene>
    <name evidence="1" type="ORF">CDAR_424031</name>
</gene>
<dbReference type="EMBL" id="BPLQ01008891">
    <property type="protein sequence ID" value="GIY40141.1"/>
    <property type="molecule type" value="Genomic_DNA"/>
</dbReference>
<name>A0AAV4T472_9ARAC</name>
<evidence type="ECO:0000313" key="1">
    <source>
        <dbReference type="EMBL" id="GIY40141.1"/>
    </source>
</evidence>
<accession>A0AAV4T472</accession>
<dbReference type="Proteomes" id="UP001054837">
    <property type="component" value="Unassembled WGS sequence"/>
</dbReference>
<proteinExistence type="predicted"/>
<keyword evidence="2" id="KW-1185">Reference proteome</keyword>
<reference evidence="1 2" key="1">
    <citation type="submission" date="2021-06" db="EMBL/GenBank/DDBJ databases">
        <title>Caerostris darwini draft genome.</title>
        <authorList>
            <person name="Kono N."/>
            <person name="Arakawa K."/>
        </authorList>
    </citation>
    <scope>NUCLEOTIDE SEQUENCE [LARGE SCALE GENOMIC DNA]</scope>
</reference>